<keyword evidence="4 6" id="KW-0472">Membrane</keyword>
<evidence type="ECO:0000313" key="9">
    <source>
        <dbReference type="Proteomes" id="UP000317429"/>
    </source>
</evidence>
<keyword evidence="9" id="KW-1185">Reference proteome</keyword>
<evidence type="ECO:0000256" key="5">
    <source>
        <dbReference type="SAM" id="MobiDB-lite"/>
    </source>
</evidence>
<feature type="transmembrane region" description="Helical" evidence="6">
    <location>
        <begin position="144"/>
        <end position="163"/>
    </location>
</feature>
<gene>
    <name evidence="8" type="ORF">Pla175_00900</name>
</gene>
<protein>
    <submittedName>
        <fullName evidence="8">Rhomboid family protein</fullName>
    </submittedName>
</protein>
<keyword evidence="3 6" id="KW-1133">Transmembrane helix</keyword>
<evidence type="ECO:0000259" key="7">
    <source>
        <dbReference type="Pfam" id="PF01694"/>
    </source>
</evidence>
<dbReference type="InterPro" id="IPR035952">
    <property type="entry name" value="Rhomboid-like_sf"/>
</dbReference>
<organism evidence="8 9">
    <name type="scientific">Pirellulimonas nuda</name>
    <dbReference type="NCBI Taxonomy" id="2528009"/>
    <lineage>
        <taxon>Bacteria</taxon>
        <taxon>Pseudomonadati</taxon>
        <taxon>Planctomycetota</taxon>
        <taxon>Planctomycetia</taxon>
        <taxon>Pirellulales</taxon>
        <taxon>Lacipirellulaceae</taxon>
        <taxon>Pirellulimonas</taxon>
    </lineage>
</organism>
<dbReference type="GO" id="GO:0016020">
    <property type="term" value="C:membrane"/>
    <property type="evidence" value="ECO:0007669"/>
    <property type="project" value="UniProtKB-SubCell"/>
</dbReference>
<dbReference type="GO" id="GO:0004252">
    <property type="term" value="F:serine-type endopeptidase activity"/>
    <property type="evidence" value="ECO:0007669"/>
    <property type="project" value="InterPro"/>
</dbReference>
<evidence type="ECO:0000313" key="8">
    <source>
        <dbReference type="EMBL" id="QDU86740.1"/>
    </source>
</evidence>
<comment type="subcellular location">
    <subcellularLocation>
        <location evidence="1">Membrane</location>
        <topology evidence="1">Multi-pass membrane protein</topology>
    </subcellularLocation>
</comment>
<dbReference type="KEGG" id="pnd:Pla175_00900"/>
<dbReference type="Proteomes" id="UP000317429">
    <property type="component" value="Chromosome"/>
</dbReference>
<feature type="domain" description="Peptidase S54 rhomboid" evidence="7">
    <location>
        <begin position="75"/>
        <end position="221"/>
    </location>
</feature>
<evidence type="ECO:0000256" key="2">
    <source>
        <dbReference type="ARBA" id="ARBA00022692"/>
    </source>
</evidence>
<evidence type="ECO:0000256" key="4">
    <source>
        <dbReference type="ARBA" id="ARBA00023136"/>
    </source>
</evidence>
<dbReference type="AlphaFoldDB" id="A0A518D5J6"/>
<feature type="transmembrane region" description="Helical" evidence="6">
    <location>
        <begin position="42"/>
        <end position="65"/>
    </location>
</feature>
<dbReference type="EMBL" id="CP036291">
    <property type="protein sequence ID" value="QDU86740.1"/>
    <property type="molecule type" value="Genomic_DNA"/>
</dbReference>
<evidence type="ECO:0000256" key="6">
    <source>
        <dbReference type="SAM" id="Phobius"/>
    </source>
</evidence>
<keyword evidence="2 6" id="KW-0812">Transmembrane</keyword>
<dbReference type="InterPro" id="IPR022764">
    <property type="entry name" value="Peptidase_S54_rhomboid_dom"/>
</dbReference>
<dbReference type="OrthoDB" id="9813074at2"/>
<dbReference type="PANTHER" id="PTHR43066:SF11">
    <property type="entry name" value="PEPTIDASE S54 RHOMBOID DOMAIN-CONTAINING PROTEIN"/>
    <property type="match status" value="1"/>
</dbReference>
<feature type="region of interest" description="Disordered" evidence="5">
    <location>
        <begin position="278"/>
        <end position="299"/>
    </location>
</feature>
<accession>A0A518D5J6</accession>
<dbReference type="RefSeq" id="WP_145280240.1">
    <property type="nucleotide sequence ID" value="NZ_CP036291.1"/>
</dbReference>
<dbReference type="SUPFAM" id="SSF144091">
    <property type="entry name" value="Rhomboid-like"/>
    <property type="match status" value="1"/>
</dbReference>
<feature type="transmembrane region" description="Helical" evidence="6">
    <location>
        <begin position="170"/>
        <end position="190"/>
    </location>
</feature>
<evidence type="ECO:0000256" key="1">
    <source>
        <dbReference type="ARBA" id="ARBA00004141"/>
    </source>
</evidence>
<reference evidence="8 9" key="1">
    <citation type="submission" date="2019-02" db="EMBL/GenBank/DDBJ databases">
        <title>Deep-cultivation of Planctomycetes and their phenomic and genomic characterization uncovers novel biology.</title>
        <authorList>
            <person name="Wiegand S."/>
            <person name="Jogler M."/>
            <person name="Boedeker C."/>
            <person name="Pinto D."/>
            <person name="Vollmers J."/>
            <person name="Rivas-Marin E."/>
            <person name="Kohn T."/>
            <person name="Peeters S.H."/>
            <person name="Heuer A."/>
            <person name="Rast P."/>
            <person name="Oberbeckmann S."/>
            <person name="Bunk B."/>
            <person name="Jeske O."/>
            <person name="Meyerdierks A."/>
            <person name="Storesund J.E."/>
            <person name="Kallscheuer N."/>
            <person name="Luecker S."/>
            <person name="Lage O.M."/>
            <person name="Pohl T."/>
            <person name="Merkel B.J."/>
            <person name="Hornburger P."/>
            <person name="Mueller R.-W."/>
            <person name="Bruemmer F."/>
            <person name="Labrenz M."/>
            <person name="Spormann A.M."/>
            <person name="Op den Camp H."/>
            <person name="Overmann J."/>
            <person name="Amann R."/>
            <person name="Jetten M.S.M."/>
            <person name="Mascher T."/>
            <person name="Medema M.H."/>
            <person name="Devos D.P."/>
            <person name="Kaster A.-K."/>
            <person name="Ovreas L."/>
            <person name="Rohde M."/>
            <person name="Galperin M.Y."/>
            <person name="Jogler C."/>
        </authorList>
    </citation>
    <scope>NUCLEOTIDE SEQUENCE [LARGE SCALE GENOMIC DNA]</scope>
    <source>
        <strain evidence="8 9">Pla175</strain>
    </source>
</reference>
<dbReference type="Gene3D" id="1.20.1540.10">
    <property type="entry name" value="Rhomboid-like"/>
    <property type="match status" value="1"/>
</dbReference>
<name>A0A518D5J6_9BACT</name>
<feature type="transmembrane region" description="Helical" evidence="6">
    <location>
        <begin position="202"/>
        <end position="220"/>
    </location>
</feature>
<dbReference type="PANTHER" id="PTHR43066">
    <property type="entry name" value="RHOMBOID-RELATED PROTEIN"/>
    <property type="match status" value="1"/>
</dbReference>
<proteinExistence type="predicted"/>
<sequence>MGIYDRDYERPGNDWRGGGGERWRGEPGGVQLRWPQTWVYRLILINIVAYIVQLIGATSFSPYFYLEPDWYRRPWQAYQLLTYGFMHDTDGPGHLFWNMFGLWMFGRDVENKYGRREFITFYLAAIVFGGLMWTAAGVPNGSVGGPALGASGAVVAVTLLYALNWPERQILLFLVLPVPMWLLAAVMIIGDLSGAFGMGGTQVAYMIHLTGAALALAYYFGGLRLGEYLPGSFKMPKLSRGPKLRVRTIDDLDQEDADETRENAILKKIHDSGQDSLTRAERKFLEQRSRKARERRGEF</sequence>
<feature type="transmembrane region" description="Helical" evidence="6">
    <location>
        <begin position="118"/>
        <end position="138"/>
    </location>
</feature>
<dbReference type="Pfam" id="PF01694">
    <property type="entry name" value="Rhomboid"/>
    <property type="match status" value="1"/>
</dbReference>
<feature type="transmembrane region" description="Helical" evidence="6">
    <location>
        <begin position="85"/>
        <end position="106"/>
    </location>
</feature>
<evidence type="ECO:0000256" key="3">
    <source>
        <dbReference type="ARBA" id="ARBA00022989"/>
    </source>
</evidence>